<proteinExistence type="predicted"/>
<accession>A0A4S4D7U6</accession>
<evidence type="ECO:0008006" key="3">
    <source>
        <dbReference type="Google" id="ProtNLM"/>
    </source>
</evidence>
<dbReference type="Proteomes" id="UP000306102">
    <property type="component" value="Unassembled WGS sequence"/>
</dbReference>
<evidence type="ECO:0000313" key="1">
    <source>
        <dbReference type="EMBL" id="THF98504.1"/>
    </source>
</evidence>
<dbReference type="PANTHER" id="PTHR47262">
    <property type="entry name" value="OS02G0132600 PROTEIN"/>
    <property type="match status" value="1"/>
</dbReference>
<dbReference type="EMBL" id="SDRB02012189">
    <property type="protein sequence ID" value="THF98504.1"/>
    <property type="molecule type" value="Genomic_DNA"/>
</dbReference>
<name>A0A4S4D7U6_CAMSN</name>
<comment type="caution">
    <text evidence="1">The sequence shown here is derived from an EMBL/GenBank/DDBJ whole genome shotgun (WGS) entry which is preliminary data.</text>
</comment>
<sequence>MLFSFISLLSLSSNKLGDPHSSRKQSVHPKWSQEEILEFPCNMVVVILLLTLRNFALKVEDAISKFKHLHGELEVTPSAASYEKLIGHCCDLLQAHAALSIVDQMFEVGLALPIETFDITCMRGEL</sequence>
<protein>
    <recommendedName>
        <fullName evidence="3">Pentatricopeptide repeat-containing protein</fullName>
    </recommendedName>
</protein>
<keyword evidence="2" id="KW-1185">Reference proteome</keyword>
<reference evidence="1 2" key="1">
    <citation type="journal article" date="2018" name="Proc. Natl. Acad. Sci. U.S.A.">
        <title>Draft genome sequence of Camellia sinensis var. sinensis provides insights into the evolution of the tea genome and tea quality.</title>
        <authorList>
            <person name="Wei C."/>
            <person name="Yang H."/>
            <person name="Wang S."/>
            <person name="Zhao J."/>
            <person name="Liu C."/>
            <person name="Gao L."/>
            <person name="Xia E."/>
            <person name="Lu Y."/>
            <person name="Tai Y."/>
            <person name="She G."/>
            <person name="Sun J."/>
            <person name="Cao H."/>
            <person name="Tong W."/>
            <person name="Gao Q."/>
            <person name="Li Y."/>
            <person name="Deng W."/>
            <person name="Jiang X."/>
            <person name="Wang W."/>
            <person name="Chen Q."/>
            <person name="Zhang S."/>
            <person name="Li H."/>
            <person name="Wu J."/>
            <person name="Wang P."/>
            <person name="Li P."/>
            <person name="Shi C."/>
            <person name="Zheng F."/>
            <person name="Jian J."/>
            <person name="Huang B."/>
            <person name="Shan D."/>
            <person name="Shi M."/>
            <person name="Fang C."/>
            <person name="Yue Y."/>
            <person name="Li F."/>
            <person name="Li D."/>
            <person name="Wei S."/>
            <person name="Han B."/>
            <person name="Jiang C."/>
            <person name="Yin Y."/>
            <person name="Xia T."/>
            <person name="Zhang Z."/>
            <person name="Bennetzen J.L."/>
            <person name="Zhao S."/>
            <person name="Wan X."/>
        </authorList>
    </citation>
    <scope>NUCLEOTIDE SEQUENCE [LARGE SCALE GENOMIC DNA]</scope>
    <source>
        <strain evidence="2">cv. Shuchazao</strain>
        <tissue evidence="1">Leaf</tissue>
    </source>
</reference>
<dbReference type="PANTHER" id="PTHR47262:SF1">
    <property type="entry name" value="OS02G0132600 PROTEIN"/>
    <property type="match status" value="1"/>
</dbReference>
<gene>
    <name evidence="1" type="ORF">TEA_005999</name>
</gene>
<organism evidence="1 2">
    <name type="scientific">Camellia sinensis var. sinensis</name>
    <name type="common">China tea</name>
    <dbReference type="NCBI Taxonomy" id="542762"/>
    <lineage>
        <taxon>Eukaryota</taxon>
        <taxon>Viridiplantae</taxon>
        <taxon>Streptophyta</taxon>
        <taxon>Embryophyta</taxon>
        <taxon>Tracheophyta</taxon>
        <taxon>Spermatophyta</taxon>
        <taxon>Magnoliopsida</taxon>
        <taxon>eudicotyledons</taxon>
        <taxon>Gunneridae</taxon>
        <taxon>Pentapetalae</taxon>
        <taxon>asterids</taxon>
        <taxon>Ericales</taxon>
        <taxon>Theaceae</taxon>
        <taxon>Camellia</taxon>
    </lineage>
</organism>
<evidence type="ECO:0000313" key="2">
    <source>
        <dbReference type="Proteomes" id="UP000306102"/>
    </source>
</evidence>
<dbReference type="AlphaFoldDB" id="A0A4S4D7U6"/>